<dbReference type="PANTHER" id="PTHR21008">
    <property type="entry name" value="S-ADENOSYLMETHIONINE SENSOR UPSTREAM OF MTORC1-RELATED"/>
    <property type="match status" value="1"/>
</dbReference>
<organism evidence="4 5">
    <name type="scientific">Pseudolycoriella hygida</name>
    <dbReference type="NCBI Taxonomy" id="35572"/>
    <lineage>
        <taxon>Eukaryota</taxon>
        <taxon>Metazoa</taxon>
        <taxon>Ecdysozoa</taxon>
        <taxon>Arthropoda</taxon>
        <taxon>Hexapoda</taxon>
        <taxon>Insecta</taxon>
        <taxon>Pterygota</taxon>
        <taxon>Neoptera</taxon>
        <taxon>Endopterygota</taxon>
        <taxon>Diptera</taxon>
        <taxon>Nematocera</taxon>
        <taxon>Sciaroidea</taxon>
        <taxon>Sciaridae</taxon>
        <taxon>Pseudolycoriella</taxon>
    </lineage>
</organism>
<dbReference type="AlphaFoldDB" id="A0A9Q0N8J3"/>
<keyword evidence="3" id="KW-0949">S-adenosyl-L-methionine</keyword>
<evidence type="ECO:0000313" key="5">
    <source>
        <dbReference type="Proteomes" id="UP001151699"/>
    </source>
</evidence>
<evidence type="ECO:0000256" key="2">
    <source>
        <dbReference type="ARBA" id="ARBA00022679"/>
    </source>
</evidence>
<dbReference type="InterPro" id="IPR029063">
    <property type="entry name" value="SAM-dependent_MTases_sf"/>
</dbReference>
<protein>
    <submittedName>
        <fullName evidence="4">S-adenosylmethionine sensor upstream of mTORC1</fullName>
    </submittedName>
</protein>
<dbReference type="Gene3D" id="3.40.50.150">
    <property type="entry name" value="Vaccinia Virus protein VP39"/>
    <property type="match status" value="1"/>
</dbReference>
<feature type="non-terminal residue" evidence="4">
    <location>
        <position position="254"/>
    </location>
</feature>
<keyword evidence="1" id="KW-0489">Methyltransferase</keyword>
<evidence type="ECO:0000256" key="3">
    <source>
        <dbReference type="ARBA" id="ARBA00022691"/>
    </source>
</evidence>
<evidence type="ECO:0000313" key="4">
    <source>
        <dbReference type="EMBL" id="KAJ6644574.1"/>
    </source>
</evidence>
<dbReference type="GO" id="GO:0032259">
    <property type="term" value="P:methylation"/>
    <property type="evidence" value="ECO:0007669"/>
    <property type="project" value="UniProtKB-KW"/>
</dbReference>
<keyword evidence="2" id="KW-0808">Transferase</keyword>
<dbReference type="EMBL" id="WJQU01000002">
    <property type="protein sequence ID" value="KAJ6644574.1"/>
    <property type="molecule type" value="Genomic_DNA"/>
</dbReference>
<accession>A0A9Q0N8J3</accession>
<dbReference type="GO" id="GO:0008168">
    <property type="term" value="F:methyltransferase activity"/>
    <property type="evidence" value="ECO:0007669"/>
    <property type="project" value="UniProtKB-KW"/>
</dbReference>
<dbReference type="GO" id="GO:1904262">
    <property type="term" value="P:negative regulation of TORC1 signaling"/>
    <property type="evidence" value="ECO:0007669"/>
    <property type="project" value="TreeGrafter"/>
</dbReference>
<feature type="non-terminal residue" evidence="4">
    <location>
        <position position="1"/>
    </location>
</feature>
<name>A0A9Q0N8J3_9DIPT</name>
<dbReference type="Pfam" id="PF11968">
    <property type="entry name" value="Bmt2"/>
    <property type="match status" value="1"/>
</dbReference>
<proteinExistence type="predicted"/>
<evidence type="ECO:0000256" key="1">
    <source>
        <dbReference type="ARBA" id="ARBA00022603"/>
    </source>
</evidence>
<sequence>HLILSTQIKKVHRNLRKKTKKFGSTNAWNEHLNNKDQLEERERRIYELISGSGTVELTPLTDADRKLKIRLMDVGSCYNPFKQYDQLDVTAIDISPACPDVHWCDFLNAPVLSQEGVANSEKVFNIISSSQDVVVFSLLLEYLPTSEQRLTCCEKAYEILDTEGILIIIVPDSKHVGANAKLLKNWRYTLAMMGFSRIKFEKFVHITCMVFRKALFKEVTFRWANIHKEEYMTNDLFIPQDSNDFEHVSSDSDC</sequence>
<dbReference type="Proteomes" id="UP001151699">
    <property type="component" value="Chromosome B"/>
</dbReference>
<dbReference type="SUPFAM" id="SSF53335">
    <property type="entry name" value="S-adenosyl-L-methionine-dependent methyltransferases"/>
    <property type="match status" value="1"/>
</dbReference>
<gene>
    <name evidence="4" type="primary">Samtor</name>
    <name evidence="4" type="ORF">Bhyg_09543</name>
</gene>
<dbReference type="InterPro" id="IPR021867">
    <property type="entry name" value="Bmt2/SAMTOR"/>
</dbReference>
<comment type="caution">
    <text evidence="4">The sequence shown here is derived from an EMBL/GenBank/DDBJ whole genome shotgun (WGS) entry which is preliminary data.</text>
</comment>
<reference evidence="4" key="1">
    <citation type="submission" date="2022-07" db="EMBL/GenBank/DDBJ databases">
        <authorList>
            <person name="Trinca V."/>
            <person name="Uliana J.V.C."/>
            <person name="Torres T.T."/>
            <person name="Ward R.J."/>
            <person name="Monesi N."/>
        </authorList>
    </citation>
    <scope>NUCLEOTIDE SEQUENCE</scope>
    <source>
        <strain evidence="4">HSMRA1968</strain>
        <tissue evidence="4">Whole embryos</tissue>
    </source>
</reference>
<keyword evidence="5" id="KW-1185">Reference proteome</keyword>
<dbReference type="OrthoDB" id="5954793at2759"/>
<dbReference type="PANTHER" id="PTHR21008:SF0">
    <property type="entry name" value="S-ADENOSYLMETHIONINE SENSOR UPSTREAM OF MTORC1"/>
    <property type="match status" value="1"/>
</dbReference>